<organism evidence="2 3">
    <name type="scientific">Beauveria bassiana</name>
    <name type="common">White muscardine disease fungus</name>
    <name type="synonym">Tritirachium shiotae</name>
    <dbReference type="NCBI Taxonomy" id="176275"/>
    <lineage>
        <taxon>Eukaryota</taxon>
        <taxon>Fungi</taxon>
        <taxon>Dikarya</taxon>
        <taxon>Ascomycota</taxon>
        <taxon>Pezizomycotina</taxon>
        <taxon>Sordariomycetes</taxon>
        <taxon>Hypocreomycetidae</taxon>
        <taxon>Hypocreales</taxon>
        <taxon>Cordycipitaceae</taxon>
        <taxon>Beauveria</taxon>
    </lineage>
</organism>
<feature type="region of interest" description="Disordered" evidence="1">
    <location>
        <begin position="1"/>
        <end position="374"/>
    </location>
</feature>
<protein>
    <submittedName>
        <fullName evidence="2">Uncharacterized protein</fullName>
    </submittedName>
</protein>
<evidence type="ECO:0000256" key="1">
    <source>
        <dbReference type="SAM" id="MobiDB-lite"/>
    </source>
</evidence>
<comment type="caution">
    <text evidence="2">The sequence shown here is derived from an EMBL/GenBank/DDBJ whole genome shotgun (WGS) entry which is preliminary data.</text>
</comment>
<feature type="compositionally biased region" description="Acidic residues" evidence="1">
    <location>
        <begin position="240"/>
        <end position="259"/>
    </location>
</feature>
<dbReference type="Proteomes" id="UP000237441">
    <property type="component" value="Unassembled WGS sequence"/>
</dbReference>
<dbReference type="EMBL" id="JRHA01000009">
    <property type="protein sequence ID" value="PQK17982.1"/>
    <property type="molecule type" value="Genomic_DNA"/>
</dbReference>
<evidence type="ECO:0000313" key="3">
    <source>
        <dbReference type="Proteomes" id="UP000237441"/>
    </source>
</evidence>
<name>A0A2S7YQ83_BEABA</name>
<dbReference type="OrthoDB" id="10408226at2759"/>
<dbReference type="AlphaFoldDB" id="A0A2S7YQ83"/>
<proteinExistence type="predicted"/>
<feature type="compositionally biased region" description="Basic residues" evidence="1">
    <location>
        <begin position="411"/>
        <end position="430"/>
    </location>
</feature>
<feature type="compositionally biased region" description="Polar residues" evidence="1">
    <location>
        <begin position="354"/>
        <end position="366"/>
    </location>
</feature>
<feature type="compositionally biased region" description="Basic and acidic residues" evidence="1">
    <location>
        <begin position="154"/>
        <end position="163"/>
    </location>
</feature>
<feature type="compositionally biased region" description="Basic and acidic residues" evidence="1">
    <location>
        <begin position="1"/>
        <end position="10"/>
    </location>
</feature>
<feature type="compositionally biased region" description="Low complexity" evidence="1">
    <location>
        <begin position="219"/>
        <end position="229"/>
    </location>
</feature>
<evidence type="ECO:0000313" key="2">
    <source>
        <dbReference type="EMBL" id="PQK17982.1"/>
    </source>
</evidence>
<accession>A0A2S7YQ83</accession>
<gene>
    <name evidence="2" type="ORF">BB8028_0009g01800</name>
</gene>
<reference evidence="2 3" key="1">
    <citation type="submission" date="2016-07" db="EMBL/GenBank/DDBJ databases">
        <title>Comparative genomics of the entomopathogenic fungus Beauveria bassiana.</title>
        <authorList>
            <person name="Valero Jimenez C.A."/>
            <person name="Zwaan B.J."/>
            <person name="Van Kan J.A."/>
            <person name="Takken W."/>
            <person name="Debets A.J."/>
            <person name="Schoustra S.E."/>
            <person name="Koenraadt C.J."/>
        </authorList>
    </citation>
    <scope>NUCLEOTIDE SEQUENCE [LARGE SCALE GENOMIC DNA]</scope>
    <source>
        <strain evidence="2 3">ARSEF 8028</strain>
    </source>
</reference>
<feature type="compositionally biased region" description="Polar residues" evidence="1">
    <location>
        <begin position="103"/>
        <end position="116"/>
    </location>
</feature>
<feature type="region of interest" description="Disordered" evidence="1">
    <location>
        <begin position="407"/>
        <end position="438"/>
    </location>
</feature>
<feature type="compositionally biased region" description="Acidic residues" evidence="1">
    <location>
        <begin position="72"/>
        <end position="88"/>
    </location>
</feature>
<sequence length="492" mass="52386">MRIISTHDQHVSSTATAARQERDIAPATCSKVVEHEGRPPAPALTSRHPSQSPAYEATGEGPNEAILIFTDSESESMSESDGETDDDVPSLKTMNGRIDKETITQPNTSSVSTITVPDTPRDVSLSPEGDDDLDGAAQCSPSAFPTTSPPPRQASRDGPDFSRRSPSIPTEVAEPGHGQAEDADESLSSHRNNREPSCCAELPRQTQPDEGAIHNDPASIDGDGNIADNGDSDSSRDADSDSSSDSDSGNDGEDDDYNDDGSSSDTDGEDGGHSKKRRADQSPSVTSSADGHADGFSDDNMAAKTPRPHKRQKAAHEGADTTPVYSQNPMPRSGGPPLRSPRRAQTAGMLSPPASHSLSEPESENGSDCGKASSGSFGEWQLQNAALKCVTIDGITTFQLQFQRVQAHSCSSRRQRRPHKLVKSKARGRKSRDETKRRRCGVCSQSGHNARTCQSPPAAGARAMGARRILARATANDKQDTEDVSRNCWYGA</sequence>